<evidence type="ECO:0008006" key="4">
    <source>
        <dbReference type="Google" id="ProtNLM"/>
    </source>
</evidence>
<keyword evidence="3" id="KW-1185">Reference proteome</keyword>
<dbReference type="EMBL" id="BMVG01000037">
    <property type="protein sequence ID" value="GHE12962.1"/>
    <property type="molecule type" value="Genomic_DNA"/>
</dbReference>
<accession>A0A918YQP9</accession>
<evidence type="ECO:0000313" key="2">
    <source>
        <dbReference type="EMBL" id="GHE12962.1"/>
    </source>
</evidence>
<name>A0A918YQP9_9ACTN</name>
<dbReference type="RefSeq" id="WP_189958364.1">
    <property type="nucleotide sequence ID" value="NZ_BMVG01000037.1"/>
</dbReference>
<reference evidence="2" key="1">
    <citation type="journal article" date="2014" name="Int. J. Syst. Evol. Microbiol.">
        <title>Complete genome sequence of Corynebacterium casei LMG S-19264T (=DSM 44701T), isolated from a smear-ripened cheese.</title>
        <authorList>
            <consortium name="US DOE Joint Genome Institute (JGI-PGF)"/>
            <person name="Walter F."/>
            <person name="Albersmeier A."/>
            <person name="Kalinowski J."/>
            <person name="Ruckert C."/>
        </authorList>
    </citation>
    <scope>NUCLEOTIDE SEQUENCE</scope>
    <source>
        <strain evidence="2">JCM 4714</strain>
    </source>
</reference>
<dbReference type="AlphaFoldDB" id="A0A918YQP9"/>
<feature type="signal peptide" evidence="1">
    <location>
        <begin position="1"/>
        <end position="26"/>
    </location>
</feature>
<feature type="chain" id="PRO_5037288737" description="Secreted protein" evidence="1">
    <location>
        <begin position="27"/>
        <end position="95"/>
    </location>
</feature>
<sequence>MRRSVVAVSGVLAAVMLFVAAPVADAADGDLIVDGTPYHDLAGCVFFGADDTHSFENNTGNAITLYETADCQGDSSGVLAPGESGTYVAKSAIIG</sequence>
<protein>
    <recommendedName>
        <fullName evidence="4">Secreted protein</fullName>
    </recommendedName>
</protein>
<evidence type="ECO:0000256" key="1">
    <source>
        <dbReference type="SAM" id="SignalP"/>
    </source>
</evidence>
<evidence type="ECO:0000313" key="3">
    <source>
        <dbReference type="Proteomes" id="UP000655443"/>
    </source>
</evidence>
<proteinExistence type="predicted"/>
<reference evidence="2" key="2">
    <citation type="submission" date="2020-09" db="EMBL/GenBank/DDBJ databases">
        <authorList>
            <person name="Sun Q."/>
            <person name="Ohkuma M."/>
        </authorList>
    </citation>
    <scope>NUCLEOTIDE SEQUENCE</scope>
    <source>
        <strain evidence="2">JCM 4714</strain>
    </source>
</reference>
<gene>
    <name evidence="2" type="ORF">GCM10010339_78360</name>
</gene>
<comment type="caution">
    <text evidence="2">The sequence shown here is derived from an EMBL/GenBank/DDBJ whole genome shotgun (WGS) entry which is preliminary data.</text>
</comment>
<organism evidence="2 3">
    <name type="scientific">Streptomyces alanosinicus</name>
    <dbReference type="NCBI Taxonomy" id="68171"/>
    <lineage>
        <taxon>Bacteria</taxon>
        <taxon>Bacillati</taxon>
        <taxon>Actinomycetota</taxon>
        <taxon>Actinomycetes</taxon>
        <taxon>Kitasatosporales</taxon>
        <taxon>Streptomycetaceae</taxon>
        <taxon>Streptomyces</taxon>
    </lineage>
</organism>
<keyword evidence="1" id="KW-0732">Signal</keyword>
<dbReference type="Proteomes" id="UP000655443">
    <property type="component" value="Unassembled WGS sequence"/>
</dbReference>